<reference evidence="3" key="1">
    <citation type="submission" date="2017-04" db="EMBL/GenBank/DDBJ databases">
        <authorList>
            <person name="Varghese N."/>
            <person name="Submissions S."/>
        </authorList>
    </citation>
    <scope>NUCLEOTIDE SEQUENCE [LARGE SCALE GENOMIC DNA]</scope>
    <source>
        <strain evidence="3">B5P</strain>
    </source>
</reference>
<keyword evidence="3" id="KW-1185">Reference proteome</keyword>
<dbReference type="SUPFAM" id="SSF46785">
    <property type="entry name" value="Winged helix' DNA-binding domain"/>
    <property type="match status" value="1"/>
</dbReference>
<dbReference type="EMBL" id="FXBL01000004">
    <property type="protein sequence ID" value="SMH53853.1"/>
    <property type="molecule type" value="Genomic_DNA"/>
</dbReference>
<evidence type="ECO:0000313" key="2">
    <source>
        <dbReference type="EMBL" id="SMH53853.1"/>
    </source>
</evidence>
<dbReference type="InterPro" id="IPR000835">
    <property type="entry name" value="HTH_MarR-typ"/>
</dbReference>
<dbReference type="PANTHER" id="PTHR33164">
    <property type="entry name" value="TRANSCRIPTIONAL REGULATOR, MARR FAMILY"/>
    <property type="match status" value="1"/>
</dbReference>
<accession>A0A1X7PPM4</accession>
<dbReference type="Pfam" id="PF01047">
    <property type="entry name" value="MarR"/>
    <property type="match status" value="1"/>
</dbReference>
<dbReference type="PROSITE" id="PS50995">
    <property type="entry name" value="HTH_MARR_2"/>
    <property type="match status" value="1"/>
</dbReference>
<sequence length="174" mass="19485">MSRDSTIKTISPDWVDGETKVLEAPADHGRELRLWLRLLTCSTLVETEIRRRLREQFDCTLPRFDLMAQLERARAGMVLGELSKRMMVSPGNMTALVERLAESGHVSRTVSPTDRRVQIIALTPFGRAEFKKMAAAHGDWIAELFGDLAARDSETLFDKLGKLKSSVVTALGRS</sequence>
<dbReference type="PANTHER" id="PTHR33164:SF57">
    <property type="entry name" value="MARR-FAMILY TRANSCRIPTIONAL REGULATOR"/>
    <property type="match status" value="1"/>
</dbReference>
<dbReference type="GO" id="GO:0006950">
    <property type="term" value="P:response to stress"/>
    <property type="evidence" value="ECO:0007669"/>
    <property type="project" value="TreeGrafter"/>
</dbReference>
<proteinExistence type="predicted"/>
<feature type="domain" description="HTH marR-type" evidence="1">
    <location>
        <begin position="31"/>
        <end position="165"/>
    </location>
</feature>
<dbReference type="RefSeq" id="WP_244561835.1">
    <property type="nucleotide sequence ID" value="NZ_FXBL01000004.1"/>
</dbReference>
<organism evidence="2 3">
    <name type="scientific">Mesorhizobium australicum</name>
    <dbReference type="NCBI Taxonomy" id="536018"/>
    <lineage>
        <taxon>Bacteria</taxon>
        <taxon>Pseudomonadati</taxon>
        <taxon>Pseudomonadota</taxon>
        <taxon>Alphaproteobacteria</taxon>
        <taxon>Hyphomicrobiales</taxon>
        <taxon>Phyllobacteriaceae</taxon>
        <taxon>Mesorhizobium</taxon>
    </lineage>
</organism>
<dbReference type="Gene3D" id="1.10.10.10">
    <property type="entry name" value="Winged helix-like DNA-binding domain superfamily/Winged helix DNA-binding domain"/>
    <property type="match status" value="1"/>
</dbReference>
<dbReference type="GO" id="GO:0003700">
    <property type="term" value="F:DNA-binding transcription factor activity"/>
    <property type="evidence" value="ECO:0007669"/>
    <property type="project" value="InterPro"/>
</dbReference>
<protein>
    <submittedName>
        <fullName evidence="2">DNA-binding transcriptional regulator, MarR family</fullName>
    </submittedName>
</protein>
<dbReference type="GO" id="GO:0003677">
    <property type="term" value="F:DNA binding"/>
    <property type="evidence" value="ECO:0007669"/>
    <property type="project" value="UniProtKB-KW"/>
</dbReference>
<dbReference type="SMART" id="SM00347">
    <property type="entry name" value="HTH_MARR"/>
    <property type="match status" value="1"/>
</dbReference>
<name>A0A1X7PPM4_9HYPH</name>
<evidence type="ECO:0000313" key="3">
    <source>
        <dbReference type="Proteomes" id="UP000193083"/>
    </source>
</evidence>
<dbReference type="FunFam" id="1.10.10.10:FF:000590">
    <property type="entry name" value="Transcriptional regulator, MarR family"/>
    <property type="match status" value="1"/>
</dbReference>
<dbReference type="PRINTS" id="PR00598">
    <property type="entry name" value="HTHMARR"/>
</dbReference>
<keyword evidence="2" id="KW-0238">DNA-binding</keyword>
<dbReference type="AlphaFoldDB" id="A0A1X7PPM4"/>
<evidence type="ECO:0000259" key="1">
    <source>
        <dbReference type="PROSITE" id="PS50995"/>
    </source>
</evidence>
<dbReference type="InterPro" id="IPR036388">
    <property type="entry name" value="WH-like_DNA-bd_sf"/>
</dbReference>
<gene>
    <name evidence="2" type="ORF">SAMN02982922_4948</name>
</gene>
<dbReference type="InterPro" id="IPR036390">
    <property type="entry name" value="WH_DNA-bd_sf"/>
</dbReference>
<dbReference type="InterPro" id="IPR039422">
    <property type="entry name" value="MarR/SlyA-like"/>
</dbReference>
<dbReference type="Proteomes" id="UP000193083">
    <property type="component" value="Unassembled WGS sequence"/>
</dbReference>